<name>A0AAV8ZSL0_9CUCU</name>
<feature type="signal peptide" evidence="2">
    <location>
        <begin position="1"/>
        <end position="17"/>
    </location>
</feature>
<dbReference type="InterPro" id="IPR001304">
    <property type="entry name" value="C-type_lectin-like"/>
</dbReference>
<reference evidence="4" key="1">
    <citation type="journal article" date="2023" name="Insect Mol. Biol.">
        <title>Genome sequencing provides insights into the evolution of gene families encoding plant cell wall-degrading enzymes in longhorned beetles.</title>
        <authorList>
            <person name="Shin N.R."/>
            <person name="Okamura Y."/>
            <person name="Kirsch R."/>
            <person name="Pauchet Y."/>
        </authorList>
    </citation>
    <scope>NUCLEOTIDE SEQUENCE</scope>
    <source>
        <strain evidence="4">RBIC_L_NR</strain>
    </source>
</reference>
<keyword evidence="5" id="KW-1185">Reference proteome</keyword>
<dbReference type="InterPro" id="IPR018378">
    <property type="entry name" value="C-type_lectin_CS"/>
</dbReference>
<dbReference type="EMBL" id="JANEYF010000538">
    <property type="protein sequence ID" value="KAJ8969430.1"/>
    <property type="molecule type" value="Genomic_DNA"/>
</dbReference>
<keyword evidence="1" id="KW-1015">Disulfide bond</keyword>
<evidence type="ECO:0000313" key="5">
    <source>
        <dbReference type="Proteomes" id="UP001162156"/>
    </source>
</evidence>
<feature type="chain" id="PRO_5043619927" description="C-type lectin domain-containing protein" evidence="2">
    <location>
        <begin position="18"/>
        <end position="211"/>
    </location>
</feature>
<dbReference type="PROSITE" id="PS50041">
    <property type="entry name" value="C_TYPE_LECTIN_2"/>
    <property type="match status" value="1"/>
</dbReference>
<dbReference type="AlphaFoldDB" id="A0AAV8ZSL0"/>
<dbReference type="PANTHER" id="PTHR22803">
    <property type="entry name" value="MANNOSE, PHOSPHOLIPASE, LECTIN RECEPTOR RELATED"/>
    <property type="match status" value="1"/>
</dbReference>
<feature type="domain" description="C-type lectin" evidence="3">
    <location>
        <begin position="49"/>
        <end position="184"/>
    </location>
</feature>
<dbReference type="CDD" id="cd00037">
    <property type="entry name" value="CLECT"/>
    <property type="match status" value="1"/>
</dbReference>
<dbReference type="SMART" id="SM00034">
    <property type="entry name" value="CLECT"/>
    <property type="match status" value="1"/>
</dbReference>
<organism evidence="4 5">
    <name type="scientific">Rhamnusium bicolor</name>
    <dbReference type="NCBI Taxonomy" id="1586634"/>
    <lineage>
        <taxon>Eukaryota</taxon>
        <taxon>Metazoa</taxon>
        <taxon>Ecdysozoa</taxon>
        <taxon>Arthropoda</taxon>
        <taxon>Hexapoda</taxon>
        <taxon>Insecta</taxon>
        <taxon>Pterygota</taxon>
        <taxon>Neoptera</taxon>
        <taxon>Endopterygota</taxon>
        <taxon>Coleoptera</taxon>
        <taxon>Polyphaga</taxon>
        <taxon>Cucujiformia</taxon>
        <taxon>Chrysomeloidea</taxon>
        <taxon>Cerambycidae</taxon>
        <taxon>Lepturinae</taxon>
        <taxon>Rhagiini</taxon>
        <taxon>Rhamnusium</taxon>
    </lineage>
</organism>
<proteinExistence type="predicted"/>
<dbReference type="SUPFAM" id="SSF56436">
    <property type="entry name" value="C-type lectin-like"/>
    <property type="match status" value="1"/>
</dbReference>
<comment type="caution">
    <text evidence="4">The sequence shown here is derived from an EMBL/GenBank/DDBJ whole genome shotgun (WGS) entry which is preliminary data.</text>
</comment>
<dbReference type="InterPro" id="IPR050111">
    <property type="entry name" value="C-type_lectin/snaclec_domain"/>
</dbReference>
<evidence type="ECO:0000313" key="4">
    <source>
        <dbReference type="EMBL" id="KAJ8969430.1"/>
    </source>
</evidence>
<evidence type="ECO:0000256" key="2">
    <source>
        <dbReference type="SAM" id="SignalP"/>
    </source>
</evidence>
<evidence type="ECO:0000256" key="1">
    <source>
        <dbReference type="ARBA" id="ARBA00023157"/>
    </source>
</evidence>
<sequence>MSLYYLIVISFLRQTFALPNGVEVPIKPEYSNWFNVFYKSSSLIPLFKSKEKTYYAGRYFRVTFLQAHLFCKLMHMHLMTISSKEENEEIRSLLEKKYSYSGKTPEMLTAENNNVTGDFWTSGTRMLDGKNWIWMSTARYIEYKNWGPGQPNNKNDHCILLIKNINNFVWDDRNCNCRFFFICEKPVDEFSLYISKKHESEIRKYYRTYFD</sequence>
<gene>
    <name evidence="4" type="ORF">NQ314_001772</name>
</gene>
<keyword evidence="2" id="KW-0732">Signal</keyword>
<protein>
    <recommendedName>
        <fullName evidence="3">C-type lectin domain-containing protein</fullName>
    </recommendedName>
</protein>
<evidence type="ECO:0000259" key="3">
    <source>
        <dbReference type="PROSITE" id="PS50041"/>
    </source>
</evidence>
<dbReference type="InterPro" id="IPR016187">
    <property type="entry name" value="CTDL_fold"/>
</dbReference>
<dbReference type="Pfam" id="PF00059">
    <property type="entry name" value="Lectin_C"/>
    <property type="match status" value="1"/>
</dbReference>
<dbReference type="Gene3D" id="3.10.100.10">
    <property type="entry name" value="Mannose-Binding Protein A, subunit A"/>
    <property type="match status" value="1"/>
</dbReference>
<accession>A0AAV8ZSL0</accession>
<dbReference type="InterPro" id="IPR016186">
    <property type="entry name" value="C-type_lectin-like/link_sf"/>
</dbReference>
<dbReference type="Proteomes" id="UP001162156">
    <property type="component" value="Unassembled WGS sequence"/>
</dbReference>
<dbReference type="PROSITE" id="PS00615">
    <property type="entry name" value="C_TYPE_LECTIN_1"/>
    <property type="match status" value="1"/>
</dbReference>